<dbReference type="AlphaFoldDB" id="C5G019"/>
<evidence type="ECO:0000256" key="1">
    <source>
        <dbReference type="SAM" id="MobiDB-lite"/>
    </source>
</evidence>
<feature type="compositionally biased region" description="Low complexity" evidence="1">
    <location>
        <begin position="72"/>
        <end position="107"/>
    </location>
</feature>
<evidence type="ECO:0000313" key="2">
    <source>
        <dbReference type="EMBL" id="EEQ35472.1"/>
    </source>
</evidence>
<dbReference type="HOGENOM" id="CLU_1119934_0_0_1"/>
<dbReference type="RefSeq" id="XP_002843208.1">
    <property type="nucleotide sequence ID" value="XM_002843162.1"/>
</dbReference>
<dbReference type="eggNOG" id="ENOG502T3KJ">
    <property type="taxonomic scope" value="Eukaryota"/>
</dbReference>
<protein>
    <submittedName>
        <fullName evidence="2">Uncharacterized protein</fullName>
    </submittedName>
</protein>
<evidence type="ECO:0000313" key="3">
    <source>
        <dbReference type="Proteomes" id="UP000002035"/>
    </source>
</evidence>
<dbReference type="GeneID" id="9227711"/>
<gene>
    <name evidence="2" type="ORF">MCYG_08291</name>
</gene>
<dbReference type="VEuPathDB" id="FungiDB:MCYG_08291"/>
<accession>C5G019</accession>
<proteinExistence type="predicted"/>
<feature type="compositionally biased region" description="Pro residues" evidence="1">
    <location>
        <begin position="55"/>
        <end position="71"/>
    </location>
</feature>
<feature type="region of interest" description="Disordered" evidence="1">
    <location>
        <begin position="50"/>
        <end position="123"/>
    </location>
</feature>
<name>C5G019_ARTOC</name>
<dbReference type="Proteomes" id="UP000002035">
    <property type="component" value="Unassembled WGS sequence"/>
</dbReference>
<dbReference type="EMBL" id="DS995708">
    <property type="protein sequence ID" value="EEQ35472.1"/>
    <property type="molecule type" value="Genomic_DNA"/>
</dbReference>
<keyword evidence="3" id="KW-1185">Reference proteome</keyword>
<organism evidence="2 3">
    <name type="scientific">Arthroderma otae (strain ATCC MYA-4605 / CBS 113480)</name>
    <name type="common">Microsporum canis</name>
    <dbReference type="NCBI Taxonomy" id="554155"/>
    <lineage>
        <taxon>Eukaryota</taxon>
        <taxon>Fungi</taxon>
        <taxon>Dikarya</taxon>
        <taxon>Ascomycota</taxon>
        <taxon>Pezizomycotina</taxon>
        <taxon>Eurotiomycetes</taxon>
        <taxon>Eurotiomycetidae</taxon>
        <taxon>Onygenales</taxon>
        <taxon>Arthrodermataceae</taxon>
        <taxon>Microsporum</taxon>
    </lineage>
</organism>
<reference evidence="3" key="1">
    <citation type="journal article" date="2012" name="MBio">
        <title>Comparative genome analysis of Trichophyton rubrum and related dermatophytes reveals candidate genes involved in infection.</title>
        <authorList>
            <person name="Martinez D.A."/>
            <person name="Oliver B.G."/>
            <person name="Graeser Y."/>
            <person name="Goldberg J.M."/>
            <person name="Li W."/>
            <person name="Martinez-Rossi N.M."/>
            <person name="Monod M."/>
            <person name="Shelest E."/>
            <person name="Barton R.C."/>
            <person name="Birch E."/>
            <person name="Brakhage A.A."/>
            <person name="Chen Z."/>
            <person name="Gurr S.J."/>
            <person name="Heiman D."/>
            <person name="Heitman J."/>
            <person name="Kosti I."/>
            <person name="Rossi A."/>
            <person name="Saif S."/>
            <person name="Samalova M."/>
            <person name="Saunders C.W."/>
            <person name="Shea T."/>
            <person name="Summerbell R.C."/>
            <person name="Xu J."/>
            <person name="Young S."/>
            <person name="Zeng Q."/>
            <person name="Birren B.W."/>
            <person name="Cuomo C.A."/>
            <person name="White T.C."/>
        </authorList>
    </citation>
    <scope>NUCLEOTIDE SEQUENCE [LARGE SCALE GENOMIC DNA]</scope>
    <source>
        <strain evidence="3">ATCC MYA-4605 / CBS 113480</strain>
    </source>
</reference>
<feature type="compositionally biased region" description="Polar residues" evidence="1">
    <location>
        <begin position="108"/>
        <end position="123"/>
    </location>
</feature>
<dbReference type="OrthoDB" id="4725912at2759"/>
<dbReference type="OMA" id="RYGTLEW"/>
<sequence length="253" mass="28607">MTDGLHLKIDVKKEKKSRIYKITCGNNPMPMYTVEVNKKSKPHAKVIKNSAPFSAQPPPPPPVQYQQPPPYGFQGHNPPQQFNQPYNQQYHQPYHQPCHQPYNQPYNAPSQPHNQSYYQSFSNYQPPPGQVIGTITFHDLSSKIDVSFNGANASMKRPDPLASGRKFQTPNMGKMQWKEDGLFSSNQKLVDERRNVIAKYKKDDDEIIVLLPPNQIDLHLDMIVVTGIAMIDAERKSDSDGDLVEGVIEVIAG</sequence>